<reference evidence="6 7" key="1">
    <citation type="submission" date="2018-05" db="EMBL/GenBank/DDBJ databases">
        <title>Paenibacillus flagellatus sp. nov., isolated from selenium mineral soil.</title>
        <authorList>
            <person name="Dai X."/>
        </authorList>
    </citation>
    <scope>NUCLEOTIDE SEQUENCE [LARGE SCALE GENOMIC DNA]</scope>
    <source>
        <strain evidence="6 7">DXL2</strain>
    </source>
</reference>
<dbReference type="Gene3D" id="1.10.10.1320">
    <property type="entry name" value="Anti-sigma factor, zinc-finger domain"/>
    <property type="match status" value="1"/>
</dbReference>
<evidence type="ECO:0000256" key="4">
    <source>
        <dbReference type="SAM" id="Phobius"/>
    </source>
</evidence>
<keyword evidence="4" id="KW-0812">Transmembrane</keyword>
<comment type="caution">
    <text evidence="6">The sequence shown here is derived from an EMBL/GenBank/DDBJ whole genome shotgun (WGS) entry which is preliminary data.</text>
</comment>
<name>A0A2V5JYP7_9BACL</name>
<keyword evidence="4" id="KW-0472">Membrane</keyword>
<dbReference type="InterPro" id="IPR041916">
    <property type="entry name" value="Anti_sigma_zinc_sf"/>
</dbReference>
<protein>
    <recommendedName>
        <fullName evidence="2">Anti-sigma-W factor RsiW</fullName>
    </recommendedName>
</protein>
<feature type="compositionally biased region" description="Low complexity" evidence="3">
    <location>
        <begin position="243"/>
        <end position="293"/>
    </location>
</feature>
<dbReference type="Pfam" id="PF13490">
    <property type="entry name" value="zf-HC2"/>
    <property type="match status" value="1"/>
</dbReference>
<dbReference type="RefSeq" id="WP_110842487.1">
    <property type="nucleotide sequence ID" value="NZ_QJVJ01000011.1"/>
</dbReference>
<dbReference type="AlphaFoldDB" id="A0A2V5JYP7"/>
<feature type="compositionally biased region" description="Low complexity" evidence="3">
    <location>
        <begin position="190"/>
        <end position="211"/>
    </location>
</feature>
<feature type="domain" description="Putative zinc-finger" evidence="5">
    <location>
        <begin position="3"/>
        <end position="37"/>
    </location>
</feature>
<keyword evidence="7" id="KW-1185">Reference proteome</keyword>
<evidence type="ECO:0000256" key="3">
    <source>
        <dbReference type="SAM" id="MobiDB-lite"/>
    </source>
</evidence>
<organism evidence="6 7">
    <name type="scientific">Paenibacillus flagellatus</name>
    <dbReference type="NCBI Taxonomy" id="2211139"/>
    <lineage>
        <taxon>Bacteria</taxon>
        <taxon>Bacillati</taxon>
        <taxon>Bacillota</taxon>
        <taxon>Bacilli</taxon>
        <taxon>Bacillales</taxon>
        <taxon>Paenibacillaceae</taxon>
        <taxon>Paenibacillus</taxon>
    </lineage>
</organism>
<dbReference type="Proteomes" id="UP000247476">
    <property type="component" value="Unassembled WGS sequence"/>
</dbReference>
<evidence type="ECO:0000313" key="7">
    <source>
        <dbReference type="Proteomes" id="UP000247476"/>
    </source>
</evidence>
<sequence>MNCQEVMELMQRHLDRDLIESEQEAMMDHLQQCPECAEMFDRLRQLSQELASLPKVTPPFSLVDSILPQLAEIDRAGEGPFAVPAADTSAATVVPLAVEKPRRFRMGWTAAAAGGVVAAGLLLALFVNDMDGTQKVADDNDLLYEAGRAGASASRPASEATQNAADAPKADAKAKAPQAAETPGADAPKSESGAPAPSGSAPGSASGETAPKQAETVPDLPTEKVIDQRGGEAPRTIDKRGADAAGSDSVSGSSTGADTGADTGAASDAAGAGAPESAASDAPPAANAEAPDSVPQTEEPVYGFAGASVGGSGSGETADRNQATLQSKANEKGAPQEGANADRMMGIAAMPPAPSAELVSEDGLLVASIDAASRRIVVHSTGESRTEMFLSAPWKEGEQAKLVGWEGSVRLTYSVTSADGKTRTIVVDIAKETEAVQPQA</sequence>
<feature type="compositionally biased region" description="Low complexity" evidence="3">
    <location>
        <begin position="151"/>
        <end position="167"/>
    </location>
</feature>
<dbReference type="EMBL" id="QJVJ01000011">
    <property type="protein sequence ID" value="PYI51861.1"/>
    <property type="molecule type" value="Genomic_DNA"/>
</dbReference>
<proteinExistence type="inferred from homology"/>
<comment type="similarity">
    <text evidence="1">Belongs to the zinc-associated anti-sigma factor (ZAS) superfamily. Anti-sigma-W factor family.</text>
</comment>
<keyword evidence="4" id="KW-1133">Transmembrane helix</keyword>
<accession>A0A2V5JYP7</accession>
<feature type="region of interest" description="Disordered" evidence="3">
    <location>
        <begin position="151"/>
        <end position="342"/>
    </location>
</feature>
<evidence type="ECO:0000259" key="5">
    <source>
        <dbReference type="Pfam" id="PF13490"/>
    </source>
</evidence>
<dbReference type="InterPro" id="IPR027383">
    <property type="entry name" value="Znf_put"/>
</dbReference>
<evidence type="ECO:0000256" key="1">
    <source>
        <dbReference type="ARBA" id="ARBA00024353"/>
    </source>
</evidence>
<feature type="transmembrane region" description="Helical" evidence="4">
    <location>
        <begin position="108"/>
        <end position="127"/>
    </location>
</feature>
<evidence type="ECO:0000313" key="6">
    <source>
        <dbReference type="EMBL" id="PYI51861.1"/>
    </source>
</evidence>
<feature type="compositionally biased region" description="Basic and acidic residues" evidence="3">
    <location>
        <begin position="221"/>
        <end position="242"/>
    </location>
</feature>
<evidence type="ECO:0000256" key="2">
    <source>
        <dbReference type="ARBA" id="ARBA00024438"/>
    </source>
</evidence>
<gene>
    <name evidence="6" type="ORF">DLM86_23385</name>
</gene>